<reference evidence="1 2" key="1">
    <citation type="submission" date="2011-09" db="EMBL/GenBank/DDBJ databases">
        <title>Complete sequence of chromosome of Thioflavicoccus mobilis 8321.</title>
        <authorList>
            <consortium name="US DOE Joint Genome Institute"/>
            <person name="Lucas S."/>
            <person name="Han J."/>
            <person name="Lapidus A."/>
            <person name="Cheng J.-F."/>
            <person name="Goodwin L."/>
            <person name="Pitluck S."/>
            <person name="Peters L."/>
            <person name="Ovchinnikova G."/>
            <person name="Lu M."/>
            <person name="Detter J.C."/>
            <person name="Han C."/>
            <person name="Tapia R."/>
            <person name="Land M."/>
            <person name="Hauser L."/>
            <person name="Kyrpides N."/>
            <person name="Ivanova N."/>
            <person name="Pagani I."/>
            <person name="Vogl K."/>
            <person name="Liu Z."/>
            <person name="Imhoff J."/>
            <person name="Thiel V."/>
            <person name="Frigaard N.-U."/>
            <person name="Bryant D."/>
            <person name="Woyke T."/>
        </authorList>
    </citation>
    <scope>NUCLEOTIDE SEQUENCE [LARGE SCALE GENOMIC DNA]</scope>
    <source>
        <strain evidence="1 2">8321</strain>
    </source>
</reference>
<accession>L0GYD1</accession>
<sequence>MKRRDFDATRQQQLLERFLCDSARYLGLTDGLGGQRLRGKSIEKLPPPFICGDPKGSLCRCSVAAAA</sequence>
<evidence type="ECO:0000313" key="2">
    <source>
        <dbReference type="Proteomes" id="UP000010816"/>
    </source>
</evidence>
<dbReference type="HOGENOM" id="CLU_2811112_0_0_6"/>
<dbReference type="KEGG" id="tmb:Thimo_1611"/>
<dbReference type="Proteomes" id="UP000010816">
    <property type="component" value="Chromosome"/>
</dbReference>
<organism evidence="1 2">
    <name type="scientific">Thioflavicoccus mobilis 8321</name>
    <dbReference type="NCBI Taxonomy" id="765912"/>
    <lineage>
        <taxon>Bacteria</taxon>
        <taxon>Pseudomonadati</taxon>
        <taxon>Pseudomonadota</taxon>
        <taxon>Gammaproteobacteria</taxon>
        <taxon>Chromatiales</taxon>
        <taxon>Chromatiaceae</taxon>
        <taxon>Thioflavicoccus</taxon>
    </lineage>
</organism>
<dbReference type="RefSeq" id="WP_015280531.1">
    <property type="nucleotide sequence ID" value="NC_019940.1"/>
</dbReference>
<keyword evidence="2" id="KW-1185">Reference proteome</keyword>
<protein>
    <submittedName>
        <fullName evidence="1">Uncharacterized protein</fullName>
    </submittedName>
</protein>
<name>L0GYD1_9GAMM</name>
<dbReference type="EMBL" id="CP003051">
    <property type="protein sequence ID" value="AGA90390.1"/>
    <property type="molecule type" value="Genomic_DNA"/>
</dbReference>
<proteinExistence type="predicted"/>
<dbReference type="AlphaFoldDB" id="L0GYD1"/>
<evidence type="ECO:0000313" key="1">
    <source>
        <dbReference type="EMBL" id="AGA90390.1"/>
    </source>
</evidence>
<gene>
    <name evidence="1" type="ORF">Thimo_1611</name>
</gene>